<comment type="caution">
    <text evidence="1">The sequence shown here is derived from an EMBL/GenBank/DDBJ whole genome shotgun (WGS) entry which is preliminary data.</text>
</comment>
<name>A0ABQ5KLT9_9EUKA</name>
<dbReference type="EMBL" id="BQXS01002306">
    <property type="protein sequence ID" value="GKT31915.1"/>
    <property type="molecule type" value="Genomic_DNA"/>
</dbReference>
<reference evidence="1" key="1">
    <citation type="submission" date="2022-03" db="EMBL/GenBank/DDBJ databases">
        <title>Draft genome sequence of Aduncisulcus paluster, a free-living microaerophilic Fornicata.</title>
        <authorList>
            <person name="Yuyama I."/>
            <person name="Kume K."/>
            <person name="Tamura T."/>
            <person name="Inagaki Y."/>
            <person name="Hashimoto T."/>
        </authorList>
    </citation>
    <scope>NUCLEOTIDE SEQUENCE</scope>
    <source>
        <strain evidence="1">NY0171</strain>
    </source>
</reference>
<accession>A0ABQ5KLT9</accession>
<dbReference type="Proteomes" id="UP001057375">
    <property type="component" value="Unassembled WGS sequence"/>
</dbReference>
<protein>
    <submittedName>
        <fullName evidence="1">Uncharacterized protein</fullName>
    </submittedName>
</protein>
<evidence type="ECO:0000313" key="1">
    <source>
        <dbReference type="EMBL" id="GKT31915.1"/>
    </source>
</evidence>
<sequence length="50" mass="5859">MHFCRFHHALDAAHSIFHNAPIEHLAGFYKPGFQIVKDSDFLHEHKEIAF</sequence>
<evidence type="ECO:0000313" key="2">
    <source>
        <dbReference type="Proteomes" id="UP001057375"/>
    </source>
</evidence>
<gene>
    <name evidence="1" type="ORF">ADUPG1_002132</name>
</gene>
<organism evidence="1 2">
    <name type="scientific">Aduncisulcus paluster</name>
    <dbReference type="NCBI Taxonomy" id="2918883"/>
    <lineage>
        <taxon>Eukaryota</taxon>
        <taxon>Metamonada</taxon>
        <taxon>Carpediemonas-like organisms</taxon>
        <taxon>Aduncisulcus</taxon>
    </lineage>
</organism>
<proteinExistence type="predicted"/>
<feature type="non-terminal residue" evidence="1">
    <location>
        <position position="50"/>
    </location>
</feature>
<keyword evidence="2" id="KW-1185">Reference proteome</keyword>